<keyword evidence="1" id="KW-0812">Transmembrane</keyword>
<sequence>MNRAAMPAERTGGDIDIRLGRLSQLFADLDPSPFRAGRLTEEADEYLLQRTKELPANQPVRIVIHLPAAEATEEVPTPSPPDIADALTDHFASSAKAESKRIRELFRAGRRAGLIGFATLATCLLLAWHVTENLPARPITRIVQESFVILGWVSIWKPLEMFLYEWLPPDRRRRLFQRLAAAEVVVRR</sequence>
<keyword evidence="3" id="KW-1185">Reference proteome</keyword>
<reference evidence="2" key="1">
    <citation type="submission" date="2021-02" db="EMBL/GenBank/DDBJ databases">
        <title>Skermanella TT6 skin isolate.</title>
        <authorList>
            <person name="Lee K."/>
            <person name="Ganzorig M."/>
        </authorList>
    </citation>
    <scope>NUCLEOTIDE SEQUENCE</scope>
    <source>
        <strain evidence="2">TT6</strain>
    </source>
</reference>
<evidence type="ECO:0000256" key="1">
    <source>
        <dbReference type="SAM" id="Phobius"/>
    </source>
</evidence>
<feature type="transmembrane region" description="Helical" evidence="1">
    <location>
        <begin position="112"/>
        <end position="130"/>
    </location>
</feature>
<dbReference type="RefSeq" id="WP_201082223.1">
    <property type="nucleotide sequence ID" value="NZ_CP067421.1"/>
</dbReference>
<keyword evidence="1" id="KW-0472">Membrane</keyword>
<proteinExistence type="predicted"/>
<organism evidence="2 3">
    <name type="scientific">Skermanella cutis</name>
    <dbReference type="NCBI Taxonomy" id="2775420"/>
    <lineage>
        <taxon>Bacteria</taxon>
        <taxon>Pseudomonadati</taxon>
        <taxon>Pseudomonadota</taxon>
        <taxon>Alphaproteobacteria</taxon>
        <taxon>Rhodospirillales</taxon>
        <taxon>Azospirillaceae</taxon>
        <taxon>Skermanella</taxon>
    </lineage>
</organism>
<dbReference type="Proteomes" id="UP000595197">
    <property type="component" value="Plasmid pTT6-1"/>
</dbReference>
<evidence type="ECO:0000313" key="2">
    <source>
        <dbReference type="EMBL" id="QQP92938.1"/>
    </source>
</evidence>
<protein>
    <submittedName>
        <fullName evidence="2">Uncharacterized protein</fullName>
    </submittedName>
</protein>
<keyword evidence="2" id="KW-0614">Plasmid</keyword>
<keyword evidence="1" id="KW-1133">Transmembrane helix</keyword>
<name>A0ABX7BEW6_9PROT</name>
<feature type="transmembrane region" description="Helical" evidence="1">
    <location>
        <begin position="142"/>
        <end position="164"/>
    </location>
</feature>
<gene>
    <name evidence="2" type="ORF">IGS68_31380</name>
</gene>
<evidence type="ECO:0000313" key="3">
    <source>
        <dbReference type="Proteomes" id="UP000595197"/>
    </source>
</evidence>
<geneLocation type="plasmid" evidence="2 3">
    <name>pTT6-1</name>
</geneLocation>
<accession>A0ABX7BEW6</accession>
<dbReference type="EMBL" id="CP067421">
    <property type="protein sequence ID" value="QQP92938.1"/>
    <property type="molecule type" value="Genomic_DNA"/>
</dbReference>